<evidence type="ECO:0000256" key="6">
    <source>
        <dbReference type="ARBA" id="ARBA00022598"/>
    </source>
</evidence>
<dbReference type="EC" id="6.3.2.2" evidence="13"/>
<sequence length="481" mass="54127">MLAQLGGRSGAVGAGKQNRLNPSMGFMRPDVRLYANAPAVEARRTVPLPKEDLVDYIASGCKPRSAWRIGTEHEKLGFNLSDNSRMSYDQIEKLLQRLQNRFGWEPIMEAGKIIGVSLDGQSVTLEPGGQFELSGAPVESLHRTCAEVNSHLYQVKAICEELHIGFLGVGFDPKWAIKDIPMMPKDRYKLMTAYMPKVGSMGLDMMYRTCTVQVNLDYESERDMVDKFRIGLALQPVANALFAASPFKEGVPTGYVSTRGHVWTDVDNARTGGLPFVFDEGFGFEKYVDYAMDVPMYFVYRDGKYVNALGMSWRDFMAGKLPALPGEYPTLSDWANHLTTIFPDVRLKKFLEMRGADGGPWRMICALPALWVGLLYDAQAQAEALALVSDWTHEEREYLRAEGPKYGLRTPFRGKTLQHTAQQVLAISRGGLERRGRDEATFLNRLQVIADTGLTQADHMLELYNTKWQRSVDPLYKEFAY</sequence>
<dbReference type="GO" id="GO:0006750">
    <property type="term" value="P:glutathione biosynthetic process"/>
    <property type="evidence" value="ECO:0007669"/>
    <property type="project" value="UniProtKB-UniRule"/>
</dbReference>
<keyword evidence="6 13" id="KW-0436">Ligase</keyword>
<dbReference type="InterPro" id="IPR014746">
    <property type="entry name" value="Gln_synth/guanido_kin_cat_dom"/>
</dbReference>
<dbReference type="EMBL" id="HBFB01024882">
    <property type="protein sequence ID" value="CAD8688418.1"/>
    <property type="molecule type" value="Transcribed_RNA"/>
</dbReference>
<dbReference type="InterPro" id="IPR006336">
    <property type="entry name" value="GCS2"/>
</dbReference>
<feature type="disulfide bond" evidence="14">
    <location>
        <begin position="145"/>
        <end position="365"/>
    </location>
</feature>
<evidence type="ECO:0000256" key="5">
    <source>
        <dbReference type="ARBA" id="ARBA00022528"/>
    </source>
</evidence>
<proteinExistence type="inferred from homology"/>
<evidence type="ECO:0000256" key="10">
    <source>
        <dbReference type="ARBA" id="ARBA00022840"/>
    </source>
</evidence>
<dbReference type="GO" id="GO:0004357">
    <property type="term" value="F:glutamate-cysteine ligase activity"/>
    <property type="evidence" value="ECO:0007669"/>
    <property type="project" value="UniProtKB-UniRule"/>
</dbReference>
<dbReference type="UniPathway" id="UPA00142">
    <property type="reaction ID" value="UER00209"/>
</dbReference>
<keyword evidence="8" id="KW-0317">Glutathione biosynthesis</keyword>
<protein>
    <recommendedName>
        <fullName evidence="13">Glutamate--cysteine ligase</fullName>
        <ecNumber evidence="13">6.3.2.2</ecNumber>
    </recommendedName>
</protein>
<dbReference type="Pfam" id="PF04107">
    <property type="entry name" value="GCS2"/>
    <property type="match status" value="1"/>
</dbReference>
<dbReference type="InterPro" id="IPR011556">
    <property type="entry name" value="Glut_cys_lig_pln_type"/>
</dbReference>
<dbReference type="SUPFAM" id="SSF55931">
    <property type="entry name" value="Glutamine synthetase/guanido kinase"/>
    <property type="match status" value="1"/>
</dbReference>
<keyword evidence="9 13" id="KW-0547">Nucleotide-binding</keyword>
<dbReference type="PANTHER" id="PTHR34378">
    <property type="entry name" value="GLUTAMATE--CYSTEINE LIGASE, CHLOROPLASTIC"/>
    <property type="match status" value="1"/>
</dbReference>
<comment type="catalytic activity">
    <reaction evidence="13">
        <text>L-cysteine + L-glutamate + ATP = gamma-L-glutamyl-L-cysteine + ADP + phosphate + H(+)</text>
        <dbReference type="Rhea" id="RHEA:13285"/>
        <dbReference type="ChEBI" id="CHEBI:15378"/>
        <dbReference type="ChEBI" id="CHEBI:29985"/>
        <dbReference type="ChEBI" id="CHEBI:30616"/>
        <dbReference type="ChEBI" id="CHEBI:35235"/>
        <dbReference type="ChEBI" id="CHEBI:43474"/>
        <dbReference type="ChEBI" id="CHEBI:58173"/>
        <dbReference type="ChEBI" id="CHEBI:456216"/>
        <dbReference type="EC" id="6.3.2.2"/>
    </reaction>
</comment>
<evidence type="ECO:0000256" key="14">
    <source>
        <dbReference type="PIRSR" id="PIRSR017901-50"/>
    </source>
</evidence>
<evidence type="ECO:0000256" key="12">
    <source>
        <dbReference type="ARBA" id="ARBA00023157"/>
    </source>
</evidence>
<dbReference type="GO" id="GO:0005524">
    <property type="term" value="F:ATP binding"/>
    <property type="evidence" value="ECO:0007669"/>
    <property type="project" value="UniProtKB-UniRule"/>
</dbReference>
<evidence type="ECO:0000256" key="4">
    <source>
        <dbReference type="ARBA" id="ARBA00011153"/>
    </source>
</evidence>
<evidence type="ECO:0000256" key="1">
    <source>
        <dbReference type="ARBA" id="ARBA00004229"/>
    </source>
</evidence>
<keyword evidence="7" id="KW-0934">Plastid</keyword>
<evidence type="ECO:0000313" key="15">
    <source>
        <dbReference type="EMBL" id="CAD8688418.1"/>
    </source>
</evidence>
<keyword evidence="5 13" id="KW-0150">Chloroplast</keyword>
<organism evidence="15">
    <name type="scientific">Chlamydomonas leiostraca</name>
    <dbReference type="NCBI Taxonomy" id="1034604"/>
    <lineage>
        <taxon>Eukaryota</taxon>
        <taxon>Viridiplantae</taxon>
        <taxon>Chlorophyta</taxon>
        <taxon>core chlorophytes</taxon>
        <taxon>Chlorophyceae</taxon>
        <taxon>CS clade</taxon>
        <taxon>Chlamydomonadales</taxon>
        <taxon>Chlamydomonadaceae</taxon>
        <taxon>Chlamydomonas</taxon>
    </lineage>
</organism>
<dbReference type="InterPro" id="IPR035434">
    <property type="entry name" value="GCL_bact_plant"/>
</dbReference>
<comment type="subcellular location">
    <subcellularLocation>
        <location evidence="1 13">Plastid</location>
        <location evidence="1 13">Chloroplast</location>
    </subcellularLocation>
</comment>
<evidence type="ECO:0000256" key="7">
    <source>
        <dbReference type="ARBA" id="ARBA00022640"/>
    </source>
</evidence>
<gene>
    <name evidence="15" type="ORF">CLEI1391_LOCUS13964</name>
</gene>
<reference evidence="15" key="1">
    <citation type="submission" date="2021-01" db="EMBL/GenBank/DDBJ databases">
        <authorList>
            <person name="Corre E."/>
            <person name="Pelletier E."/>
            <person name="Niang G."/>
            <person name="Scheremetjew M."/>
            <person name="Finn R."/>
            <person name="Kale V."/>
            <person name="Holt S."/>
            <person name="Cochrane G."/>
            <person name="Meng A."/>
            <person name="Brown T."/>
            <person name="Cohen L."/>
        </authorList>
    </citation>
    <scope>NUCLEOTIDE SEQUENCE</scope>
    <source>
        <strain evidence="15">SAG 11-49</strain>
    </source>
</reference>
<dbReference type="Gene3D" id="3.30.590.20">
    <property type="match status" value="1"/>
</dbReference>
<evidence type="ECO:0000256" key="8">
    <source>
        <dbReference type="ARBA" id="ARBA00022684"/>
    </source>
</evidence>
<evidence type="ECO:0000256" key="13">
    <source>
        <dbReference type="PIRNR" id="PIRNR017901"/>
    </source>
</evidence>
<comment type="subunit">
    <text evidence="4">Homodimer or monomer when oxidized or reduced, respectively.</text>
</comment>
<dbReference type="NCBIfam" id="TIGR01436">
    <property type="entry name" value="glu_cys_lig_pln"/>
    <property type="match status" value="1"/>
</dbReference>
<evidence type="ECO:0000256" key="3">
    <source>
        <dbReference type="ARBA" id="ARBA00010253"/>
    </source>
</evidence>
<dbReference type="AlphaFoldDB" id="A0A7S0RW29"/>
<accession>A0A7S0RW29</accession>
<comment type="similarity">
    <text evidence="3 13">Belongs to the carboxylate-amine ligase family. Glutamate--cysteine ligase type 2 subfamily.</text>
</comment>
<evidence type="ECO:0000256" key="2">
    <source>
        <dbReference type="ARBA" id="ARBA00005006"/>
    </source>
</evidence>
<comment type="pathway">
    <text evidence="2">Sulfur metabolism; glutathione biosynthesis; glutathione from L-cysteine and L-glutamate: step 1/2.</text>
</comment>
<name>A0A7S0RW29_9CHLO</name>
<evidence type="ECO:0000256" key="11">
    <source>
        <dbReference type="ARBA" id="ARBA00022946"/>
    </source>
</evidence>
<evidence type="ECO:0000256" key="9">
    <source>
        <dbReference type="ARBA" id="ARBA00022741"/>
    </source>
</evidence>
<dbReference type="PANTHER" id="PTHR34378:SF1">
    <property type="entry name" value="GLUTAMATE--CYSTEINE LIGASE, CHLOROPLASTIC"/>
    <property type="match status" value="1"/>
</dbReference>
<dbReference type="PIRSF" id="PIRSF017901">
    <property type="entry name" value="GCL"/>
    <property type="match status" value="1"/>
</dbReference>
<keyword evidence="11" id="KW-0809">Transit peptide</keyword>
<keyword evidence="10 13" id="KW-0067">ATP-binding</keyword>
<dbReference type="GO" id="GO:0009507">
    <property type="term" value="C:chloroplast"/>
    <property type="evidence" value="ECO:0007669"/>
    <property type="project" value="UniProtKB-SubCell"/>
</dbReference>
<keyword evidence="12 14" id="KW-1015">Disulfide bond</keyword>